<dbReference type="PANTHER" id="PTHR33798">
    <property type="entry name" value="FLAVOPROTEIN OXYGENASE"/>
    <property type="match status" value="1"/>
</dbReference>
<dbReference type="InterPro" id="IPR012349">
    <property type="entry name" value="Split_barrel_FMN-bd"/>
</dbReference>
<keyword evidence="7" id="KW-1185">Reference proteome</keyword>
<comment type="similarity">
    <text evidence="4">Belongs to the flavoredoxin family.</text>
</comment>
<evidence type="ECO:0000256" key="4">
    <source>
        <dbReference type="ARBA" id="ARBA00038054"/>
    </source>
</evidence>
<dbReference type="EMBL" id="CP022983">
    <property type="protein sequence ID" value="ASV68291.1"/>
    <property type="molecule type" value="Genomic_DNA"/>
</dbReference>
<dbReference type="OrthoDB" id="9794638at2"/>
<dbReference type="Pfam" id="PF01613">
    <property type="entry name" value="Flavin_Reduct"/>
    <property type="match status" value="1"/>
</dbReference>
<keyword evidence="3" id="KW-0288">FMN</keyword>
<name>A0A248TJF9_9BACI</name>
<dbReference type="GO" id="GO:0010181">
    <property type="term" value="F:FMN binding"/>
    <property type="evidence" value="ECO:0007669"/>
    <property type="project" value="InterPro"/>
</dbReference>
<keyword evidence="2" id="KW-0285">Flavoprotein</keyword>
<sequence length="198" mass="21522">MVSIDPNAQTERENYKLLIGSIIPRPIAFVTSQSNTGVMNGAPFSFFNIVSSNPPMIAVSVARRAGEMKDTAKNVCDTKEFVVHIVDESNVTQINETAATVSPIVDELKLSGLETISSTVVNVPGIVKAKVRMECQLAHHIELEGNADLLIGKVVYFHFDNEIYEAGKINAENLGAISRLAGNDYAKVGEVFTMVRPK</sequence>
<evidence type="ECO:0000313" key="7">
    <source>
        <dbReference type="Proteomes" id="UP000215137"/>
    </source>
</evidence>
<comment type="cofactor">
    <cofactor evidence="1">
        <name>FMN</name>
        <dbReference type="ChEBI" id="CHEBI:58210"/>
    </cofactor>
</comment>
<proteinExistence type="inferred from homology"/>
<evidence type="ECO:0000256" key="3">
    <source>
        <dbReference type="ARBA" id="ARBA00022643"/>
    </source>
</evidence>
<evidence type="ECO:0000256" key="2">
    <source>
        <dbReference type="ARBA" id="ARBA00022630"/>
    </source>
</evidence>
<evidence type="ECO:0000259" key="5">
    <source>
        <dbReference type="SMART" id="SM00903"/>
    </source>
</evidence>
<accession>A0A248TJF9</accession>
<gene>
    <name evidence="6" type="ORF">CKF48_13730</name>
</gene>
<dbReference type="SUPFAM" id="SSF50475">
    <property type="entry name" value="FMN-binding split barrel"/>
    <property type="match status" value="1"/>
</dbReference>
<evidence type="ECO:0000256" key="1">
    <source>
        <dbReference type="ARBA" id="ARBA00001917"/>
    </source>
</evidence>
<dbReference type="Proteomes" id="UP000215137">
    <property type="component" value="Chromosome"/>
</dbReference>
<dbReference type="InterPro" id="IPR002563">
    <property type="entry name" value="Flavin_Rdtase-like_dom"/>
</dbReference>
<dbReference type="AlphaFoldDB" id="A0A248TJF9"/>
<dbReference type="KEGG" id="bko:CKF48_13730"/>
<protein>
    <recommendedName>
        <fullName evidence="5">Flavin reductase like domain-containing protein</fullName>
    </recommendedName>
</protein>
<evidence type="ECO:0000313" key="6">
    <source>
        <dbReference type="EMBL" id="ASV68291.1"/>
    </source>
</evidence>
<dbReference type="Gene3D" id="2.30.110.10">
    <property type="entry name" value="Electron Transport, Fmn-binding Protein, Chain A"/>
    <property type="match status" value="1"/>
</dbReference>
<dbReference type="SMART" id="SM00903">
    <property type="entry name" value="Flavin_Reduct"/>
    <property type="match status" value="1"/>
</dbReference>
<dbReference type="GO" id="GO:0016646">
    <property type="term" value="F:oxidoreductase activity, acting on the CH-NH group of donors, NAD or NADP as acceptor"/>
    <property type="evidence" value="ECO:0007669"/>
    <property type="project" value="UniProtKB-ARBA"/>
</dbReference>
<dbReference type="PANTHER" id="PTHR33798:SF5">
    <property type="entry name" value="FLAVIN REDUCTASE LIKE DOMAIN-CONTAINING PROTEIN"/>
    <property type="match status" value="1"/>
</dbReference>
<reference evidence="6 7" key="1">
    <citation type="submission" date="2017-08" db="EMBL/GenBank/DDBJ databases">
        <title>Complete Genome Sequence of Bacillus kochii Oregon-R-modENCODE STRAIN BDGP4, isolated from Drosophila melanogaster gut.</title>
        <authorList>
            <person name="Wan K.H."/>
            <person name="Yu C."/>
            <person name="Park S."/>
            <person name="Hammonds A.S."/>
            <person name="Booth B.W."/>
            <person name="Celniker S.E."/>
        </authorList>
    </citation>
    <scope>NUCLEOTIDE SEQUENCE [LARGE SCALE GENOMIC DNA]</scope>
    <source>
        <strain evidence="6 7">BDGP4</strain>
    </source>
</reference>
<organism evidence="6 7">
    <name type="scientific">Cytobacillus kochii</name>
    <dbReference type="NCBI Taxonomy" id="859143"/>
    <lineage>
        <taxon>Bacteria</taxon>
        <taxon>Bacillati</taxon>
        <taxon>Bacillota</taxon>
        <taxon>Bacilli</taxon>
        <taxon>Bacillales</taxon>
        <taxon>Bacillaceae</taxon>
        <taxon>Cytobacillus</taxon>
    </lineage>
</organism>
<dbReference type="RefSeq" id="WP_095371861.1">
    <property type="nucleotide sequence ID" value="NZ_CP022983.1"/>
</dbReference>
<feature type="domain" description="Flavin reductase like" evidence="5">
    <location>
        <begin position="20"/>
        <end position="171"/>
    </location>
</feature>